<sequence length="121" mass="13936">MMSNQNRELTSKEKRSIKKLVTRLCANYDSEYGCLPLDCDCPMFGICYTNSAMCRYFRGSVLPNDPELQASLESQPVRTCQYCGQKFPADGKRVYCSPQCAESARRQQNAARVRKFRNKRK</sequence>
<evidence type="ECO:0000313" key="2">
    <source>
        <dbReference type="EMBL" id="VYU44799.1"/>
    </source>
</evidence>
<feature type="domain" description="Cysteine-rich VLP" evidence="1">
    <location>
        <begin position="10"/>
        <end position="65"/>
    </location>
</feature>
<protein>
    <recommendedName>
        <fullName evidence="1">Cysteine-rich VLP domain-containing protein</fullName>
    </recommendedName>
</protein>
<gene>
    <name evidence="2" type="ORF">FPLFYP42_02348</name>
</gene>
<accession>A0A6N3EXT4</accession>
<dbReference type="AlphaFoldDB" id="A0A6N3EXT4"/>
<evidence type="ECO:0000259" key="1">
    <source>
        <dbReference type="Pfam" id="PF14194"/>
    </source>
</evidence>
<proteinExistence type="predicted"/>
<reference evidence="2" key="1">
    <citation type="submission" date="2019-11" db="EMBL/GenBank/DDBJ databases">
        <authorList>
            <person name="Feng L."/>
        </authorList>
    </citation>
    <scope>NUCLEOTIDE SEQUENCE</scope>
    <source>
        <strain evidence="2">FplautiiLFYP42</strain>
    </source>
</reference>
<organism evidence="2">
    <name type="scientific">Flavonifractor plautii</name>
    <name type="common">Fusobacterium plautii</name>
    <dbReference type="NCBI Taxonomy" id="292800"/>
    <lineage>
        <taxon>Bacteria</taxon>
        <taxon>Bacillati</taxon>
        <taxon>Bacillota</taxon>
        <taxon>Clostridia</taxon>
        <taxon>Eubacteriales</taxon>
        <taxon>Oscillospiraceae</taxon>
        <taxon>Flavonifractor</taxon>
    </lineage>
</organism>
<dbReference type="Pfam" id="PF14194">
    <property type="entry name" value="Cys_rich_VLP"/>
    <property type="match status" value="1"/>
</dbReference>
<dbReference type="EMBL" id="CACRUB010000043">
    <property type="protein sequence ID" value="VYU44799.1"/>
    <property type="molecule type" value="Genomic_DNA"/>
</dbReference>
<dbReference type="InterPro" id="IPR025973">
    <property type="entry name" value="Cys_rich_VLP_dom"/>
</dbReference>
<name>A0A6N3EXT4_FLAPL</name>